<sequence length="532" mass="58790">MEKQSTWKRSPCFASDLTSLHILDKPIFPNKPHLPPKMTSGSGSLLRTPETHVALFPSAGMGHLTPFLRLAALLLARNHCPPLKLTLITTHPTVSLAESSLISRFLSAFPDRVTQMDFHLLPLDPSTVNSTDPFWLKFEAIRRSAHLLTPLLSSLSPPPSALIYDVSLMAPVLPVIQSLPYHLPAYILFTSSARMFSLFASYHNLVASALTPANINNPTIQFGDVLEIPGIFPPIPRSSVSPLLLIRNSLFSNIFLEDGPKLKNLNGVLINTFEGLEAEALHALNGGKVTFNDGFGLPPVFPVGPFVPCEFEKLQGDDDRDQLRNWLDDQHDGSVVYVSFGSRTALSGDQIREVGDGLVKSGFRFLWVVKEKLVDREEEEEEGNLVIGHEIMEKLKGRGLVVKSWVEQGEILGHRAVGGFVSHCGWNSVVEAAWHGVRVLAWPQHGDQKINAEVVDRCGLGVWAKTWPWGGGENDKLVVNGEEIGDKIKELMQSEALRVQAARIEQEAKKTAGVGGCREKMLKRLIDEWKKN</sequence>
<gene>
    <name evidence="7" type="primary">LOC110751271</name>
</gene>
<name>A0A6P5S1V3_PRUAV</name>
<reference evidence="7" key="1">
    <citation type="submission" date="2025-08" db="UniProtKB">
        <authorList>
            <consortium name="RefSeq"/>
        </authorList>
    </citation>
    <scope>IDENTIFICATION</scope>
</reference>
<dbReference type="FunFam" id="3.40.50.2000:FF:000060">
    <property type="entry name" value="Glycosyltransferase"/>
    <property type="match status" value="1"/>
</dbReference>
<keyword evidence="2 4" id="KW-0328">Glycosyltransferase</keyword>
<evidence type="ECO:0000256" key="1">
    <source>
        <dbReference type="ARBA" id="ARBA00009995"/>
    </source>
</evidence>
<keyword evidence="6" id="KW-1185">Reference proteome</keyword>
<comment type="similarity">
    <text evidence="1 4">Belongs to the UDP-glycosyltransferase family.</text>
</comment>
<dbReference type="RefSeq" id="XP_021807401.1">
    <property type="nucleotide sequence ID" value="XM_021951709.1"/>
</dbReference>
<dbReference type="SUPFAM" id="SSF53756">
    <property type="entry name" value="UDP-Glycosyltransferase/glycogen phosphorylase"/>
    <property type="match status" value="1"/>
</dbReference>
<dbReference type="AlphaFoldDB" id="A0A6P5S1V3"/>
<evidence type="ECO:0000256" key="5">
    <source>
        <dbReference type="RuleBase" id="RU362057"/>
    </source>
</evidence>
<evidence type="ECO:0000256" key="4">
    <source>
        <dbReference type="RuleBase" id="RU003718"/>
    </source>
</evidence>
<dbReference type="InterPro" id="IPR035595">
    <property type="entry name" value="UDP_glycos_trans_CS"/>
</dbReference>
<dbReference type="GO" id="GO:0035251">
    <property type="term" value="F:UDP-glucosyltransferase activity"/>
    <property type="evidence" value="ECO:0007669"/>
    <property type="project" value="InterPro"/>
</dbReference>
<dbReference type="Proteomes" id="UP000515124">
    <property type="component" value="Unplaced"/>
</dbReference>
<organism evidence="6 7">
    <name type="scientific">Prunus avium</name>
    <name type="common">Cherry</name>
    <name type="synonym">Cerasus avium</name>
    <dbReference type="NCBI Taxonomy" id="42229"/>
    <lineage>
        <taxon>Eukaryota</taxon>
        <taxon>Viridiplantae</taxon>
        <taxon>Streptophyta</taxon>
        <taxon>Embryophyta</taxon>
        <taxon>Tracheophyta</taxon>
        <taxon>Spermatophyta</taxon>
        <taxon>Magnoliopsida</taxon>
        <taxon>eudicotyledons</taxon>
        <taxon>Gunneridae</taxon>
        <taxon>Pentapetalae</taxon>
        <taxon>rosids</taxon>
        <taxon>fabids</taxon>
        <taxon>Rosales</taxon>
        <taxon>Rosaceae</taxon>
        <taxon>Amygdaloideae</taxon>
        <taxon>Amygdaleae</taxon>
        <taxon>Prunus</taxon>
    </lineage>
</organism>
<dbReference type="PANTHER" id="PTHR48048:SF76">
    <property type="entry name" value="UDP-GLYCOSYLTRANSFERASE 708D1-LIKE"/>
    <property type="match status" value="1"/>
</dbReference>
<dbReference type="EC" id="2.4.1.-" evidence="5"/>
<evidence type="ECO:0000313" key="7">
    <source>
        <dbReference type="RefSeq" id="XP_021807401.1"/>
    </source>
</evidence>
<dbReference type="InterPro" id="IPR002213">
    <property type="entry name" value="UDP_glucos_trans"/>
</dbReference>
<dbReference type="PROSITE" id="PS00375">
    <property type="entry name" value="UDPGT"/>
    <property type="match status" value="1"/>
</dbReference>
<dbReference type="CDD" id="cd03784">
    <property type="entry name" value="GT1_Gtf-like"/>
    <property type="match status" value="1"/>
</dbReference>
<dbReference type="KEGG" id="pavi:110751271"/>
<accession>A0A6P5S1V3</accession>
<proteinExistence type="inferred from homology"/>
<evidence type="ECO:0000256" key="3">
    <source>
        <dbReference type="ARBA" id="ARBA00022679"/>
    </source>
</evidence>
<protein>
    <recommendedName>
        <fullName evidence="5">Glycosyltransferase</fullName>
        <ecNumber evidence="5">2.4.1.-</ecNumber>
    </recommendedName>
</protein>
<dbReference type="PANTHER" id="PTHR48048">
    <property type="entry name" value="GLYCOSYLTRANSFERASE"/>
    <property type="match status" value="1"/>
</dbReference>
<dbReference type="Pfam" id="PF00201">
    <property type="entry name" value="UDPGT"/>
    <property type="match status" value="1"/>
</dbReference>
<keyword evidence="3 4" id="KW-0808">Transferase</keyword>
<evidence type="ECO:0000256" key="2">
    <source>
        <dbReference type="ARBA" id="ARBA00022676"/>
    </source>
</evidence>
<dbReference type="Gene3D" id="3.40.50.2000">
    <property type="entry name" value="Glycogen Phosphorylase B"/>
    <property type="match status" value="2"/>
</dbReference>
<evidence type="ECO:0000313" key="6">
    <source>
        <dbReference type="Proteomes" id="UP000515124"/>
    </source>
</evidence>
<dbReference type="InterPro" id="IPR050481">
    <property type="entry name" value="UDP-glycosyltransf_plant"/>
</dbReference>
<dbReference type="GeneID" id="110751271"/>